<protein>
    <submittedName>
        <fullName evidence="1">Uncharacterized protein</fullName>
    </submittedName>
</protein>
<dbReference type="RefSeq" id="WP_181073236.1">
    <property type="nucleotide sequence ID" value="NZ_JAAMRF010000016.1"/>
</dbReference>
<name>A0ABR5Z753_9GAMM</name>
<keyword evidence="2" id="KW-1185">Reference proteome</keyword>
<proteinExistence type="predicted"/>
<comment type="caution">
    <text evidence="1">The sequence shown here is derived from an EMBL/GenBank/DDBJ whole genome shotgun (WGS) entry which is preliminary data.</text>
</comment>
<evidence type="ECO:0000313" key="2">
    <source>
        <dbReference type="Proteomes" id="UP000786387"/>
    </source>
</evidence>
<evidence type="ECO:0000313" key="1">
    <source>
        <dbReference type="EMBL" id="MBA1276074.1"/>
    </source>
</evidence>
<accession>A0ABR5Z753</accession>
<reference evidence="1 2" key="1">
    <citation type="submission" date="2020-02" db="EMBL/GenBank/DDBJ databases">
        <title>Synteny-based analysis reveals conserved mechanism for high triclosan tolerance in Pseudomonas, as well as instances of horizontal transfer.</title>
        <authorList>
            <person name="Mcfarland A.G."/>
            <person name="Bertucci H.K."/>
            <person name="Litmann E."/>
            <person name="Shen J."/>
            <person name="Huttenhower C."/>
            <person name="Hartmann E.M."/>
        </authorList>
    </citation>
    <scope>NUCLEOTIDE SEQUENCE [LARGE SCALE GENOMIC DNA]</scope>
    <source>
        <strain evidence="1 2">115A1</strain>
    </source>
</reference>
<dbReference type="Proteomes" id="UP000786387">
    <property type="component" value="Unassembled WGS sequence"/>
</dbReference>
<organism evidence="1 2">
    <name type="scientific">Stutzerimonas azotifigens</name>
    <dbReference type="NCBI Taxonomy" id="291995"/>
    <lineage>
        <taxon>Bacteria</taxon>
        <taxon>Pseudomonadati</taxon>
        <taxon>Pseudomonadota</taxon>
        <taxon>Gammaproteobacteria</taxon>
        <taxon>Pseudomonadales</taxon>
        <taxon>Pseudomonadaceae</taxon>
        <taxon>Stutzerimonas</taxon>
    </lineage>
</organism>
<sequence length="131" mass="14573">MKRALIALIFSSSLSADQSALDLEPLAWANVSCAAFYAAAQMLVKPEAKKEQESKFNAHYSLSHQFTSAYERISKDLNAEIQREFAEAASLAEREQVSNYLSRNRIKCSVIEMNSVGVLRGGMLKNDVSHE</sequence>
<gene>
    <name evidence="1" type="ORF">G7026_22265</name>
</gene>
<dbReference type="EMBL" id="JAAMRF010000016">
    <property type="protein sequence ID" value="MBA1276074.1"/>
    <property type="molecule type" value="Genomic_DNA"/>
</dbReference>